<dbReference type="GO" id="GO:0032259">
    <property type="term" value="P:methylation"/>
    <property type="evidence" value="ECO:0007669"/>
    <property type="project" value="UniProtKB-KW"/>
</dbReference>
<comment type="subcellular location">
    <subcellularLocation>
        <location evidence="1">Membrane</location>
        <topology evidence="1">Multi-pass membrane protein</topology>
    </subcellularLocation>
</comment>
<organism evidence="6 7">
    <name type="scientific">Neobacillus massiliamazoniensis</name>
    <dbReference type="NCBI Taxonomy" id="1499688"/>
    <lineage>
        <taxon>Bacteria</taxon>
        <taxon>Bacillati</taxon>
        <taxon>Bacillota</taxon>
        <taxon>Bacilli</taxon>
        <taxon>Bacillales</taxon>
        <taxon>Bacillaceae</taxon>
        <taxon>Neobacillus</taxon>
    </lineage>
</organism>
<dbReference type="Pfam" id="PF04140">
    <property type="entry name" value="ICMT"/>
    <property type="match status" value="1"/>
</dbReference>
<feature type="transmembrane region" description="Helical" evidence="5">
    <location>
        <begin position="45"/>
        <end position="61"/>
    </location>
</feature>
<evidence type="ECO:0000256" key="3">
    <source>
        <dbReference type="ARBA" id="ARBA00022989"/>
    </source>
</evidence>
<dbReference type="Gene3D" id="1.20.120.1630">
    <property type="match status" value="1"/>
</dbReference>
<dbReference type="Proteomes" id="UP000199087">
    <property type="component" value="Unassembled WGS sequence"/>
</dbReference>
<proteinExistence type="predicted"/>
<dbReference type="InterPro" id="IPR007269">
    <property type="entry name" value="ICMT_MeTrfase"/>
</dbReference>
<feature type="transmembrane region" description="Helical" evidence="5">
    <location>
        <begin position="7"/>
        <end position="25"/>
    </location>
</feature>
<dbReference type="InterPro" id="IPR052527">
    <property type="entry name" value="Metal_cation-efflux_comp"/>
</dbReference>
<protein>
    <submittedName>
        <fullName evidence="6">Isoprenylcysteine carboxyl methyltransferase</fullName>
    </submittedName>
</protein>
<evidence type="ECO:0000256" key="2">
    <source>
        <dbReference type="ARBA" id="ARBA00022692"/>
    </source>
</evidence>
<reference evidence="7" key="1">
    <citation type="submission" date="2015-05" db="EMBL/GenBank/DDBJ databases">
        <authorList>
            <person name="Urmite Genomes"/>
        </authorList>
    </citation>
    <scope>NUCLEOTIDE SEQUENCE [LARGE SCALE GENOMIC DNA]</scope>
    <source>
        <strain evidence="7">LF1</strain>
    </source>
</reference>
<gene>
    <name evidence="6" type="ORF">BN000_03861</name>
</gene>
<dbReference type="PANTHER" id="PTHR43847">
    <property type="entry name" value="BLL3993 PROTEIN"/>
    <property type="match status" value="1"/>
</dbReference>
<dbReference type="PANTHER" id="PTHR43847:SF1">
    <property type="entry name" value="BLL3993 PROTEIN"/>
    <property type="match status" value="1"/>
</dbReference>
<evidence type="ECO:0000256" key="5">
    <source>
        <dbReference type="SAM" id="Phobius"/>
    </source>
</evidence>
<dbReference type="GO" id="GO:0016020">
    <property type="term" value="C:membrane"/>
    <property type="evidence" value="ECO:0007669"/>
    <property type="project" value="UniProtKB-SubCell"/>
</dbReference>
<feature type="transmembrane region" description="Helical" evidence="5">
    <location>
        <begin position="125"/>
        <end position="158"/>
    </location>
</feature>
<keyword evidence="6" id="KW-0808">Transferase</keyword>
<evidence type="ECO:0000256" key="1">
    <source>
        <dbReference type="ARBA" id="ARBA00004141"/>
    </source>
</evidence>
<accession>A0A0U1P0U5</accession>
<keyword evidence="6" id="KW-0489">Methyltransferase</keyword>
<keyword evidence="7" id="KW-1185">Reference proteome</keyword>
<keyword evidence="2 5" id="KW-0812">Transmembrane</keyword>
<evidence type="ECO:0000313" key="7">
    <source>
        <dbReference type="Proteomes" id="UP000199087"/>
    </source>
</evidence>
<evidence type="ECO:0000313" key="6">
    <source>
        <dbReference type="EMBL" id="CRK83866.1"/>
    </source>
</evidence>
<evidence type="ECO:0000256" key="4">
    <source>
        <dbReference type="ARBA" id="ARBA00023136"/>
    </source>
</evidence>
<dbReference type="GO" id="GO:0004671">
    <property type="term" value="F:protein C-terminal S-isoprenylcysteine carboxyl O-methyltransferase activity"/>
    <property type="evidence" value="ECO:0007669"/>
    <property type="project" value="InterPro"/>
</dbReference>
<name>A0A0U1P0U5_9BACI</name>
<keyword evidence="3 5" id="KW-1133">Transmembrane helix</keyword>
<dbReference type="STRING" id="1499688.BN000_03861"/>
<sequence length="193" mass="23007">MQDIIPFLIFYMIIISQRIVELFIARHNENWMKKKGAIEFGSNHYRYIVLMHILFFISFFFEKIFLNRALSPLWPLILFLFIIIQLVRVWAISSLGRYWNTKIIVLANAKVIKRGPYRYIKHPNYFVVSIEFIVIPILFSAYITAIIFTIVNVIVLSIRIPEEERALQKLTEYDSVFQHCSRFLPILLNKCDK</sequence>
<dbReference type="EMBL" id="CVRB01000004">
    <property type="protein sequence ID" value="CRK83866.1"/>
    <property type="molecule type" value="Genomic_DNA"/>
</dbReference>
<keyword evidence="4 5" id="KW-0472">Membrane</keyword>
<dbReference type="AlphaFoldDB" id="A0A0U1P0U5"/>
<feature type="transmembrane region" description="Helical" evidence="5">
    <location>
        <begin position="73"/>
        <end position="92"/>
    </location>
</feature>